<proteinExistence type="inferred from homology"/>
<dbReference type="InterPro" id="IPR016185">
    <property type="entry name" value="PreATP-grasp_dom_sf"/>
</dbReference>
<dbReference type="PANTHER" id="PTHR11609:SF5">
    <property type="entry name" value="PHOSPHORIBOSYLAMINOIMIDAZOLE CARBOXYLASE"/>
    <property type="match status" value="1"/>
</dbReference>
<organism evidence="7 8">
    <name type="scientific">Actinoallomurus acaciae</name>
    <dbReference type="NCBI Taxonomy" id="502577"/>
    <lineage>
        <taxon>Bacteria</taxon>
        <taxon>Bacillati</taxon>
        <taxon>Actinomycetota</taxon>
        <taxon>Actinomycetes</taxon>
        <taxon>Streptosporangiales</taxon>
        <taxon>Thermomonosporaceae</taxon>
        <taxon>Actinoallomurus</taxon>
    </lineage>
</organism>
<comment type="pathway">
    <text evidence="4 5">Purine metabolism; IMP biosynthesis via de novo pathway; 5-amino-1-(5-phospho-D-ribosyl)imidazole-4-carboxylate from 5-amino-1-(5-phospho-D-ribosyl)imidazole (N5-CAIR route): step 1/2.</text>
</comment>
<comment type="caution">
    <text evidence="4">Lacks conserved residue(s) required for the propagation of feature annotation.</text>
</comment>
<keyword evidence="8" id="KW-1185">Reference proteome</keyword>
<comment type="subunit">
    <text evidence="4 5">Homodimer.</text>
</comment>
<keyword evidence="4 5" id="KW-0436">Ligase</keyword>
<dbReference type="RefSeq" id="WP_378197625.1">
    <property type="nucleotide sequence ID" value="NZ_JBHLZP010000040.1"/>
</dbReference>
<evidence type="ECO:0000256" key="4">
    <source>
        <dbReference type="HAMAP-Rule" id="MF_01928"/>
    </source>
</evidence>
<comment type="caution">
    <text evidence="7">The sequence shown here is derived from an EMBL/GenBank/DDBJ whole genome shotgun (WGS) entry which is preliminary data.</text>
</comment>
<feature type="binding site" evidence="4">
    <location>
        <position position="107"/>
    </location>
    <ligand>
        <name>ATP</name>
        <dbReference type="ChEBI" id="CHEBI:30616"/>
    </ligand>
</feature>
<dbReference type="InterPro" id="IPR011761">
    <property type="entry name" value="ATP-grasp"/>
</dbReference>
<dbReference type="GO" id="GO:0034028">
    <property type="term" value="F:5-(carboxyamino)imidazole ribonucleotide synthase activity"/>
    <property type="evidence" value="ECO:0007669"/>
    <property type="project" value="UniProtKB-EC"/>
</dbReference>
<dbReference type="InterPro" id="IPR054350">
    <property type="entry name" value="PurT/PurK_preATP-grasp"/>
</dbReference>
<evidence type="ECO:0000259" key="6">
    <source>
        <dbReference type="PROSITE" id="PS50975"/>
    </source>
</evidence>
<dbReference type="HAMAP" id="MF_01928">
    <property type="entry name" value="PurK"/>
    <property type="match status" value="1"/>
</dbReference>
<dbReference type="NCBIfam" id="TIGR01161">
    <property type="entry name" value="purK"/>
    <property type="match status" value="1"/>
</dbReference>
<keyword evidence="2 4" id="KW-0658">Purine biosynthesis</keyword>
<dbReference type="InterPro" id="IPR013815">
    <property type="entry name" value="ATP_grasp_subdomain_1"/>
</dbReference>
<keyword evidence="1 4" id="KW-0547">Nucleotide-binding</keyword>
<dbReference type="Gene3D" id="3.30.1490.20">
    <property type="entry name" value="ATP-grasp fold, A domain"/>
    <property type="match status" value="1"/>
</dbReference>
<dbReference type="SUPFAM" id="SSF56059">
    <property type="entry name" value="Glutathione synthetase ATP-binding domain-like"/>
    <property type="match status" value="1"/>
</dbReference>
<comment type="catalytic activity">
    <reaction evidence="4 5">
        <text>5-amino-1-(5-phospho-beta-D-ribosyl)imidazole + hydrogencarbonate + ATP = 5-carboxyamino-1-(5-phospho-D-ribosyl)imidazole + ADP + phosphate + 2 H(+)</text>
        <dbReference type="Rhea" id="RHEA:19317"/>
        <dbReference type="ChEBI" id="CHEBI:15378"/>
        <dbReference type="ChEBI" id="CHEBI:17544"/>
        <dbReference type="ChEBI" id="CHEBI:30616"/>
        <dbReference type="ChEBI" id="CHEBI:43474"/>
        <dbReference type="ChEBI" id="CHEBI:58730"/>
        <dbReference type="ChEBI" id="CHEBI:137981"/>
        <dbReference type="ChEBI" id="CHEBI:456216"/>
        <dbReference type="EC" id="6.3.4.18"/>
    </reaction>
</comment>
<evidence type="ECO:0000256" key="5">
    <source>
        <dbReference type="RuleBase" id="RU361200"/>
    </source>
</evidence>
<comment type="similarity">
    <text evidence="4 5">Belongs to the PurK/PurT family.</text>
</comment>
<dbReference type="Proteomes" id="UP001589627">
    <property type="component" value="Unassembled WGS sequence"/>
</dbReference>
<dbReference type="InterPro" id="IPR003135">
    <property type="entry name" value="ATP-grasp_carboxylate-amine"/>
</dbReference>
<comment type="function">
    <text evidence="4">Catalyzes the ATP-dependent conversion of 5-aminoimidazole ribonucleotide (AIR) and HCO(3)(-) to N5-carboxyaminoimidazole ribonucleotide (N5-CAIR).</text>
</comment>
<dbReference type="InterPro" id="IPR005875">
    <property type="entry name" value="PurK"/>
</dbReference>
<dbReference type="PANTHER" id="PTHR11609">
    <property type="entry name" value="PURINE BIOSYNTHESIS PROTEIN 6/7, PUR6/7"/>
    <property type="match status" value="1"/>
</dbReference>
<evidence type="ECO:0000256" key="2">
    <source>
        <dbReference type="ARBA" id="ARBA00022755"/>
    </source>
</evidence>
<dbReference type="NCBIfam" id="NF004679">
    <property type="entry name" value="PRK06019.1-5"/>
    <property type="match status" value="1"/>
</dbReference>
<dbReference type="Pfam" id="PF17769">
    <property type="entry name" value="PurK_C"/>
    <property type="match status" value="1"/>
</dbReference>
<dbReference type="InterPro" id="IPR011054">
    <property type="entry name" value="Rudment_hybrid_motif"/>
</dbReference>
<dbReference type="EMBL" id="JBHLZP010000040">
    <property type="protein sequence ID" value="MFB9832148.1"/>
    <property type="molecule type" value="Genomic_DNA"/>
</dbReference>
<feature type="domain" description="ATP-grasp" evidence="6">
    <location>
        <begin position="111"/>
        <end position="296"/>
    </location>
</feature>
<sequence>MTDRQGIPAVGMVGGGQLARMTQQAAIGLGVTLRVLGEGIDASAARVISDVRVGDHRSLDDLLSFAKDSDVVTWDHEHVPGERIRALEEAGVACRPGSAALLHAQDKRVMRERLSGLGVPVPRFAPVASLADAEKFGAWPLVLKAVRGGYDGKGVWICENPAEAREVIERAAAERVPLLAEEHVSFRRELAALVARSPYGQGAAYPIVETVQRDGICREVIAPAPGLAPDLAEEAQRLALDIADRLGVTGLLAVELFETADGVLVNELAMRPHNSGHWTIEGARTSQFEQHLRAVLDLPLGDTRPTAPYTVMANVLGGDEPQIYPRYIHVMAHDPGVKVHFYGKDIRPGRKIGHVTALGDDLDDVRERARHAAGYLRNGPR</sequence>
<dbReference type="Pfam" id="PF22660">
    <property type="entry name" value="RS_preATP-grasp-like"/>
    <property type="match status" value="1"/>
</dbReference>
<keyword evidence="3 4" id="KW-0067">ATP-binding</keyword>
<name>A0ABV5YAV1_9ACTN</name>
<gene>
    <name evidence="4 5" type="primary">purK</name>
    <name evidence="7" type="ORF">ACFFNX_08100</name>
</gene>
<protein>
    <recommendedName>
        <fullName evidence="4 5">N5-carboxyaminoimidazole ribonucleotide synthase</fullName>
        <shortName evidence="4 5">N5-CAIR synthase</shortName>
        <ecNumber evidence="4 5">6.3.4.18</ecNumber>
    </recommendedName>
    <alternativeName>
        <fullName evidence="4 5">5-(carboxyamino)imidazole ribonucleotide synthetase</fullName>
    </alternativeName>
</protein>
<feature type="binding site" evidence="4">
    <location>
        <position position="144"/>
    </location>
    <ligand>
        <name>ATP</name>
        <dbReference type="ChEBI" id="CHEBI:30616"/>
    </ligand>
</feature>
<comment type="function">
    <text evidence="5">Catalyzes the ATP-dependent conversion of 5-aminoimidazole ribonucleotide (AIR) and HCO(3)- to N5-carboxyaminoimidazole ribonucleotide (N5-CAIR).</text>
</comment>
<evidence type="ECO:0000256" key="1">
    <source>
        <dbReference type="ARBA" id="ARBA00022741"/>
    </source>
</evidence>
<evidence type="ECO:0000313" key="8">
    <source>
        <dbReference type="Proteomes" id="UP001589627"/>
    </source>
</evidence>
<feature type="binding site" evidence="4">
    <location>
        <begin position="266"/>
        <end position="267"/>
    </location>
    <ligand>
        <name>ATP</name>
        <dbReference type="ChEBI" id="CHEBI:30616"/>
    </ligand>
</feature>
<feature type="binding site" evidence="4">
    <location>
        <begin position="181"/>
        <end position="184"/>
    </location>
    <ligand>
        <name>ATP</name>
        <dbReference type="ChEBI" id="CHEBI:30616"/>
    </ligand>
</feature>
<dbReference type="Gene3D" id="3.40.50.20">
    <property type="match status" value="1"/>
</dbReference>
<dbReference type="SUPFAM" id="SSF51246">
    <property type="entry name" value="Rudiment single hybrid motif"/>
    <property type="match status" value="1"/>
</dbReference>
<dbReference type="InterPro" id="IPR040686">
    <property type="entry name" value="PurK_C"/>
</dbReference>
<dbReference type="SUPFAM" id="SSF52440">
    <property type="entry name" value="PreATP-grasp domain"/>
    <property type="match status" value="1"/>
</dbReference>
<dbReference type="Gene3D" id="3.30.470.20">
    <property type="entry name" value="ATP-grasp fold, B domain"/>
    <property type="match status" value="1"/>
</dbReference>
<evidence type="ECO:0000256" key="3">
    <source>
        <dbReference type="ARBA" id="ARBA00022840"/>
    </source>
</evidence>
<dbReference type="EC" id="6.3.4.18" evidence="4 5"/>
<evidence type="ECO:0000313" key="7">
    <source>
        <dbReference type="EMBL" id="MFB9832148.1"/>
    </source>
</evidence>
<dbReference type="Pfam" id="PF02222">
    <property type="entry name" value="ATP-grasp"/>
    <property type="match status" value="1"/>
</dbReference>
<feature type="binding site" evidence="4">
    <location>
        <position position="189"/>
    </location>
    <ligand>
        <name>ATP</name>
        <dbReference type="ChEBI" id="CHEBI:30616"/>
    </ligand>
</feature>
<accession>A0ABV5YAV1</accession>
<dbReference type="PROSITE" id="PS50975">
    <property type="entry name" value="ATP_GRASP"/>
    <property type="match status" value="1"/>
</dbReference>
<reference evidence="7 8" key="1">
    <citation type="submission" date="2024-09" db="EMBL/GenBank/DDBJ databases">
        <authorList>
            <person name="Sun Q."/>
            <person name="Mori K."/>
        </authorList>
    </citation>
    <scope>NUCLEOTIDE SEQUENCE [LARGE SCALE GENOMIC DNA]</scope>
    <source>
        <strain evidence="7 8">TBRC 0563</strain>
    </source>
</reference>
<dbReference type="NCBIfam" id="NF004680">
    <property type="entry name" value="PRK06019.1-6"/>
    <property type="match status" value="1"/>
</dbReference>